<proteinExistence type="predicted"/>
<dbReference type="EMBL" id="CP134050">
    <property type="protein sequence ID" value="WNC12166.1"/>
    <property type="molecule type" value="Genomic_DNA"/>
</dbReference>
<organism evidence="1 2">
    <name type="scientific">Brevibacillus brevis</name>
    <name type="common">Bacillus brevis</name>
    <dbReference type="NCBI Taxonomy" id="1393"/>
    <lineage>
        <taxon>Bacteria</taxon>
        <taxon>Bacillati</taxon>
        <taxon>Bacillota</taxon>
        <taxon>Bacilli</taxon>
        <taxon>Bacillales</taxon>
        <taxon>Paenibacillaceae</taxon>
        <taxon>Brevibacillus</taxon>
    </lineage>
</organism>
<gene>
    <name evidence="1" type="ORF">RGB73_15590</name>
</gene>
<reference evidence="1 2" key="1">
    <citation type="submission" date="2023-09" db="EMBL/GenBank/DDBJ databases">
        <title>Complete Genome and Methylome dissection of Bacillus brevis NEB573 original source of BbsI restriction endonuclease.</title>
        <authorList>
            <person name="Fomenkov A."/>
            <person name="Roberts R.D."/>
        </authorList>
    </citation>
    <scope>NUCLEOTIDE SEQUENCE [LARGE SCALE GENOMIC DNA]</scope>
    <source>
        <strain evidence="1 2">NEB573</strain>
    </source>
</reference>
<dbReference type="RefSeq" id="WP_310763436.1">
    <property type="nucleotide sequence ID" value="NZ_CP134050.1"/>
</dbReference>
<evidence type="ECO:0000313" key="2">
    <source>
        <dbReference type="Proteomes" id="UP001256827"/>
    </source>
</evidence>
<protein>
    <submittedName>
        <fullName evidence="1">Spore coat protein</fullName>
    </submittedName>
</protein>
<dbReference type="Proteomes" id="UP001256827">
    <property type="component" value="Chromosome"/>
</dbReference>
<keyword evidence="2" id="KW-1185">Reference proteome</keyword>
<dbReference type="Gene3D" id="1.20.1260.10">
    <property type="match status" value="1"/>
</dbReference>
<dbReference type="InterPro" id="IPR012347">
    <property type="entry name" value="Ferritin-like"/>
</dbReference>
<keyword evidence="1" id="KW-0167">Capsid protein</keyword>
<dbReference type="InterPro" id="IPR012851">
    <property type="entry name" value="Spore_coat_CotF-like"/>
</dbReference>
<sequence length="198" mass="22469">MIRYAAHEFLETQEALRSKHAEIEMHGLFAEMAQDPALKNLIRNHQRIILNAYQQGVNLLMGKGINVSAMPHMAQMRTVEQPTVGLHQPQMAAPNPQPTQLSDMTISTIMLNWHKAGSAVGMLWASECVDPQVRQYHINGANMCQEMAYETWQYMNAKGYYQAPQLADHTMNTMINAFQQPMAMTQQQSPQPQQPALY</sequence>
<evidence type="ECO:0000313" key="1">
    <source>
        <dbReference type="EMBL" id="WNC12166.1"/>
    </source>
</evidence>
<name>A0ABY9SWH2_BREBE</name>
<keyword evidence="1" id="KW-0946">Virion</keyword>
<dbReference type="Pfam" id="PF07875">
    <property type="entry name" value="Coat_F"/>
    <property type="match status" value="1"/>
</dbReference>
<accession>A0ABY9SWH2</accession>